<proteinExistence type="predicted"/>
<dbReference type="GO" id="GO:0016747">
    <property type="term" value="F:acyltransferase activity, transferring groups other than amino-acyl groups"/>
    <property type="evidence" value="ECO:0007669"/>
    <property type="project" value="InterPro"/>
</dbReference>
<dbReference type="Pfam" id="PF13673">
    <property type="entry name" value="Acetyltransf_10"/>
    <property type="match status" value="1"/>
</dbReference>
<dbReference type="Gene3D" id="3.40.630.30">
    <property type="match status" value="1"/>
</dbReference>
<gene>
    <name evidence="2" type="ORF">SCLCIDRAFT_12785</name>
</gene>
<evidence type="ECO:0000313" key="3">
    <source>
        <dbReference type="Proteomes" id="UP000053989"/>
    </source>
</evidence>
<dbReference type="InParanoid" id="A0A0C3EC17"/>
<sequence>MSAQTQVYTHASDIPEAIWNAFKRNEGAANILYPFASKAREFPRENEGQLWIAYFDQTEQVTFVLSCTTRSLGDYPIFIYTAHGPTERQIADIAGPLESLARELEGSLADKARVFAVFACEAVTREFCKIWSTLSGINIEGEYYDATFTFCTNATLTPSSNLRTLPEDRNLAISLGPAESSHLALVARLCEEFSKTSPPYVMSREAALQEAKILIDNKEVWIHLIQEGDNKEWDVASLVAASRNSDHVATVTKVYTNPRWRKLGCAERLLRRVCKELLKEKQKIVLYVGVGNNAANVYHRVGFQGLGGSGEVEGVERWLELGFDQSRVNLGYW</sequence>
<evidence type="ECO:0000313" key="2">
    <source>
        <dbReference type="EMBL" id="KIM70245.1"/>
    </source>
</evidence>
<dbReference type="SUPFAM" id="SSF55729">
    <property type="entry name" value="Acyl-CoA N-acyltransferases (Nat)"/>
    <property type="match status" value="1"/>
</dbReference>
<reference evidence="3" key="2">
    <citation type="submission" date="2015-01" db="EMBL/GenBank/DDBJ databases">
        <title>Evolutionary Origins and Diversification of the Mycorrhizal Mutualists.</title>
        <authorList>
            <consortium name="DOE Joint Genome Institute"/>
            <consortium name="Mycorrhizal Genomics Consortium"/>
            <person name="Kohler A."/>
            <person name="Kuo A."/>
            <person name="Nagy L.G."/>
            <person name="Floudas D."/>
            <person name="Copeland A."/>
            <person name="Barry K.W."/>
            <person name="Cichocki N."/>
            <person name="Veneault-Fourrey C."/>
            <person name="LaButti K."/>
            <person name="Lindquist E.A."/>
            <person name="Lipzen A."/>
            <person name="Lundell T."/>
            <person name="Morin E."/>
            <person name="Murat C."/>
            <person name="Riley R."/>
            <person name="Ohm R."/>
            <person name="Sun H."/>
            <person name="Tunlid A."/>
            <person name="Henrissat B."/>
            <person name="Grigoriev I.V."/>
            <person name="Hibbett D.S."/>
            <person name="Martin F."/>
        </authorList>
    </citation>
    <scope>NUCLEOTIDE SEQUENCE [LARGE SCALE GENOMIC DNA]</scope>
    <source>
        <strain evidence="3">Foug A</strain>
    </source>
</reference>
<feature type="domain" description="N-acetyltransferase" evidence="1">
    <location>
        <begin position="173"/>
        <end position="324"/>
    </location>
</feature>
<reference evidence="2 3" key="1">
    <citation type="submission" date="2014-04" db="EMBL/GenBank/DDBJ databases">
        <authorList>
            <consortium name="DOE Joint Genome Institute"/>
            <person name="Kuo A."/>
            <person name="Kohler A."/>
            <person name="Nagy L.G."/>
            <person name="Floudas D."/>
            <person name="Copeland A."/>
            <person name="Barry K.W."/>
            <person name="Cichocki N."/>
            <person name="Veneault-Fourrey C."/>
            <person name="LaButti K."/>
            <person name="Lindquist E.A."/>
            <person name="Lipzen A."/>
            <person name="Lundell T."/>
            <person name="Morin E."/>
            <person name="Murat C."/>
            <person name="Sun H."/>
            <person name="Tunlid A."/>
            <person name="Henrissat B."/>
            <person name="Grigoriev I.V."/>
            <person name="Hibbett D.S."/>
            <person name="Martin F."/>
            <person name="Nordberg H.P."/>
            <person name="Cantor M.N."/>
            <person name="Hua S.X."/>
        </authorList>
    </citation>
    <scope>NUCLEOTIDE SEQUENCE [LARGE SCALE GENOMIC DNA]</scope>
    <source>
        <strain evidence="2 3">Foug A</strain>
    </source>
</reference>
<dbReference type="HOGENOM" id="CLU_059210_0_0_1"/>
<evidence type="ECO:0000259" key="1">
    <source>
        <dbReference type="PROSITE" id="PS51186"/>
    </source>
</evidence>
<accession>A0A0C3EC17</accession>
<dbReference type="EMBL" id="KN822005">
    <property type="protein sequence ID" value="KIM70245.1"/>
    <property type="molecule type" value="Genomic_DNA"/>
</dbReference>
<name>A0A0C3EC17_9AGAM</name>
<dbReference type="Proteomes" id="UP000053989">
    <property type="component" value="Unassembled WGS sequence"/>
</dbReference>
<organism evidence="2 3">
    <name type="scientific">Scleroderma citrinum Foug A</name>
    <dbReference type="NCBI Taxonomy" id="1036808"/>
    <lineage>
        <taxon>Eukaryota</taxon>
        <taxon>Fungi</taxon>
        <taxon>Dikarya</taxon>
        <taxon>Basidiomycota</taxon>
        <taxon>Agaricomycotina</taxon>
        <taxon>Agaricomycetes</taxon>
        <taxon>Agaricomycetidae</taxon>
        <taxon>Boletales</taxon>
        <taxon>Sclerodermatineae</taxon>
        <taxon>Sclerodermataceae</taxon>
        <taxon>Scleroderma</taxon>
    </lineage>
</organism>
<protein>
    <recommendedName>
        <fullName evidence="1">N-acetyltransferase domain-containing protein</fullName>
    </recommendedName>
</protein>
<dbReference type="OrthoDB" id="5372118at2759"/>
<dbReference type="InterPro" id="IPR016181">
    <property type="entry name" value="Acyl_CoA_acyltransferase"/>
</dbReference>
<dbReference type="InterPro" id="IPR000182">
    <property type="entry name" value="GNAT_dom"/>
</dbReference>
<dbReference type="PROSITE" id="PS51186">
    <property type="entry name" value="GNAT"/>
    <property type="match status" value="1"/>
</dbReference>
<dbReference type="AlphaFoldDB" id="A0A0C3EC17"/>
<keyword evidence="3" id="KW-1185">Reference proteome</keyword>
<dbReference type="STRING" id="1036808.A0A0C3EC17"/>